<comment type="cofactor">
    <cofactor evidence="2">
        <name>Zn(2+)</name>
        <dbReference type="ChEBI" id="CHEBI:29105"/>
    </cofactor>
</comment>
<dbReference type="InterPro" id="IPR031127">
    <property type="entry name" value="E3_UB_ligase_RBR"/>
</dbReference>
<dbReference type="PANTHER" id="PTHR11685">
    <property type="entry name" value="RBR FAMILY RING FINGER AND IBR DOMAIN-CONTAINING"/>
    <property type="match status" value="1"/>
</dbReference>
<keyword evidence="7" id="KW-0479">Metal-binding</keyword>
<dbReference type="EC" id="2.3.2.31" evidence="5"/>
<feature type="domain" description="RWD" evidence="14">
    <location>
        <begin position="1"/>
        <end position="80"/>
    </location>
</feature>
<comment type="similarity">
    <text evidence="4">Belongs to the RBR family. Ariadne subfamily.</text>
</comment>
<reference evidence="16" key="1">
    <citation type="submission" date="2022-03" db="EMBL/GenBank/DDBJ databases">
        <title>A functionally conserved STORR gene fusion in Papaver species that diverged 16.8 million years ago.</title>
        <authorList>
            <person name="Catania T."/>
        </authorList>
    </citation>
    <scope>NUCLEOTIDE SEQUENCE</scope>
    <source>
        <strain evidence="16">S-191538</strain>
    </source>
</reference>
<gene>
    <name evidence="16" type="ORF">MKW94_027461</name>
</gene>
<proteinExistence type="inferred from homology"/>
<dbReference type="InterPro" id="IPR002867">
    <property type="entry name" value="IBR_dom"/>
</dbReference>
<comment type="catalytic activity">
    <reaction evidence="1">
        <text>[E2 ubiquitin-conjugating enzyme]-S-ubiquitinyl-L-cysteine + [acceptor protein]-L-lysine = [E2 ubiquitin-conjugating enzyme]-L-cysteine + [acceptor protein]-N(6)-ubiquitinyl-L-lysine.</text>
        <dbReference type="EC" id="2.3.2.31"/>
    </reaction>
</comment>
<dbReference type="InterPro" id="IPR016135">
    <property type="entry name" value="UBQ-conjugating_enzyme/RWD"/>
</dbReference>
<accession>A0AA42AX06</accession>
<organism evidence="16 17">
    <name type="scientific">Papaver nudicaule</name>
    <name type="common">Iceland poppy</name>
    <dbReference type="NCBI Taxonomy" id="74823"/>
    <lineage>
        <taxon>Eukaryota</taxon>
        <taxon>Viridiplantae</taxon>
        <taxon>Streptophyta</taxon>
        <taxon>Embryophyta</taxon>
        <taxon>Tracheophyta</taxon>
        <taxon>Spermatophyta</taxon>
        <taxon>Magnoliopsida</taxon>
        <taxon>Ranunculales</taxon>
        <taxon>Papaveraceae</taxon>
        <taxon>Papaveroideae</taxon>
        <taxon>Papaver</taxon>
    </lineage>
</organism>
<dbReference type="Gene3D" id="3.10.110.10">
    <property type="entry name" value="Ubiquitin Conjugating Enzyme"/>
    <property type="match status" value="1"/>
</dbReference>
<dbReference type="SMART" id="SM00184">
    <property type="entry name" value="RING"/>
    <property type="match status" value="2"/>
</dbReference>
<dbReference type="InterPro" id="IPR001841">
    <property type="entry name" value="Znf_RING"/>
</dbReference>
<dbReference type="Gene3D" id="3.30.40.10">
    <property type="entry name" value="Zinc/RING finger domain, C3HC4 (zinc finger)"/>
    <property type="match status" value="1"/>
</dbReference>
<dbReference type="InterPro" id="IPR013083">
    <property type="entry name" value="Znf_RING/FYVE/PHD"/>
</dbReference>
<dbReference type="Proteomes" id="UP001177140">
    <property type="component" value="Unassembled WGS sequence"/>
</dbReference>
<evidence type="ECO:0000256" key="3">
    <source>
        <dbReference type="ARBA" id="ARBA00003976"/>
    </source>
</evidence>
<dbReference type="InterPro" id="IPR017907">
    <property type="entry name" value="Znf_RING_CS"/>
</dbReference>
<dbReference type="PROSITE" id="PS50089">
    <property type="entry name" value="ZF_RING_2"/>
    <property type="match status" value="1"/>
</dbReference>
<keyword evidence="8" id="KW-0677">Repeat</keyword>
<dbReference type="EMBL" id="JAJJMA010244220">
    <property type="protein sequence ID" value="MCL7043214.1"/>
    <property type="molecule type" value="Genomic_DNA"/>
</dbReference>
<evidence type="ECO:0000256" key="7">
    <source>
        <dbReference type="ARBA" id="ARBA00022723"/>
    </source>
</evidence>
<evidence type="ECO:0000256" key="5">
    <source>
        <dbReference type="ARBA" id="ARBA00012251"/>
    </source>
</evidence>
<evidence type="ECO:0000256" key="2">
    <source>
        <dbReference type="ARBA" id="ARBA00001947"/>
    </source>
</evidence>
<dbReference type="Pfam" id="PF22191">
    <property type="entry name" value="IBR_1"/>
    <property type="match status" value="1"/>
</dbReference>
<evidence type="ECO:0000313" key="17">
    <source>
        <dbReference type="Proteomes" id="UP001177140"/>
    </source>
</evidence>
<evidence type="ECO:0000256" key="6">
    <source>
        <dbReference type="ARBA" id="ARBA00022679"/>
    </source>
</evidence>
<evidence type="ECO:0000256" key="4">
    <source>
        <dbReference type="ARBA" id="ARBA00005884"/>
    </source>
</evidence>
<dbReference type="PROSITE" id="PS50908">
    <property type="entry name" value="RWD"/>
    <property type="match status" value="1"/>
</dbReference>
<dbReference type="SUPFAM" id="SSF54495">
    <property type="entry name" value="UBC-like"/>
    <property type="match status" value="1"/>
</dbReference>
<evidence type="ECO:0000256" key="11">
    <source>
        <dbReference type="ARBA" id="ARBA00022833"/>
    </source>
</evidence>
<evidence type="ECO:0000256" key="8">
    <source>
        <dbReference type="ARBA" id="ARBA00022737"/>
    </source>
</evidence>
<dbReference type="GO" id="GO:0008270">
    <property type="term" value="F:zinc ion binding"/>
    <property type="evidence" value="ECO:0007669"/>
    <property type="project" value="UniProtKB-KW"/>
</dbReference>
<dbReference type="InterPro" id="IPR044066">
    <property type="entry name" value="TRIAD_supradom"/>
</dbReference>
<dbReference type="SMART" id="SM00647">
    <property type="entry name" value="IBR"/>
    <property type="match status" value="2"/>
</dbReference>
<protein>
    <recommendedName>
        <fullName evidence="5">RBR-type E3 ubiquitin transferase</fullName>
        <ecNumber evidence="5">2.3.2.31</ecNumber>
    </recommendedName>
</protein>
<dbReference type="CDD" id="cd20336">
    <property type="entry name" value="Rcat_RBR"/>
    <property type="match status" value="1"/>
</dbReference>
<keyword evidence="6" id="KW-0808">Transferase</keyword>
<dbReference type="CDD" id="cd20341">
    <property type="entry name" value="BRcat_RBR_RNF14"/>
    <property type="match status" value="1"/>
</dbReference>
<dbReference type="GO" id="GO:0016567">
    <property type="term" value="P:protein ubiquitination"/>
    <property type="evidence" value="ECO:0007669"/>
    <property type="project" value="InterPro"/>
</dbReference>
<dbReference type="Pfam" id="PF01485">
    <property type="entry name" value="IBR"/>
    <property type="match status" value="1"/>
</dbReference>
<name>A0AA42AX06_PAPNU</name>
<comment type="caution">
    <text evidence="16">The sequence shown here is derived from an EMBL/GenBank/DDBJ whole genome shotgun (WGS) entry which is preliminary data.</text>
</comment>
<dbReference type="InterPro" id="IPR006575">
    <property type="entry name" value="RWD_dom"/>
</dbReference>
<dbReference type="PROSITE" id="PS00518">
    <property type="entry name" value="ZF_RING_1"/>
    <property type="match status" value="1"/>
</dbReference>
<dbReference type="CDD" id="cd23821">
    <property type="entry name" value="RWD_IMPACT"/>
    <property type="match status" value="1"/>
</dbReference>
<keyword evidence="9 12" id="KW-0863">Zinc-finger</keyword>
<evidence type="ECO:0000256" key="9">
    <source>
        <dbReference type="ARBA" id="ARBA00022771"/>
    </source>
</evidence>
<dbReference type="InterPro" id="IPR027370">
    <property type="entry name" value="Znf-RING_euk"/>
</dbReference>
<dbReference type="SUPFAM" id="SSF57850">
    <property type="entry name" value="RING/U-box"/>
    <property type="match status" value="3"/>
</dbReference>
<feature type="domain" description="RING-type" evidence="15">
    <location>
        <begin position="129"/>
        <end position="364"/>
    </location>
</feature>
<evidence type="ECO:0000259" key="15">
    <source>
        <dbReference type="PROSITE" id="PS51873"/>
    </source>
</evidence>
<evidence type="ECO:0000313" key="16">
    <source>
        <dbReference type="EMBL" id="MCL7043214.1"/>
    </source>
</evidence>
<keyword evidence="11" id="KW-0862">Zinc</keyword>
<dbReference type="GO" id="GO:0061630">
    <property type="term" value="F:ubiquitin protein ligase activity"/>
    <property type="evidence" value="ECO:0007669"/>
    <property type="project" value="UniProtKB-EC"/>
</dbReference>
<evidence type="ECO:0000259" key="14">
    <source>
        <dbReference type="PROSITE" id="PS50908"/>
    </source>
</evidence>
<evidence type="ECO:0000256" key="1">
    <source>
        <dbReference type="ARBA" id="ARBA00001798"/>
    </source>
</evidence>
<dbReference type="Pfam" id="PF13445">
    <property type="entry name" value="zf-RING_UBOX"/>
    <property type="match status" value="1"/>
</dbReference>
<evidence type="ECO:0000259" key="13">
    <source>
        <dbReference type="PROSITE" id="PS50089"/>
    </source>
</evidence>
<comment type="function">
    <text evidence="3">Might act as an E3 ubiquitin-protein ligase, or as part of E3 complex, which accepts ubiquitin from specific E2 ubiquitin-conjugating enzymes and then transfers it to substrates.</text>
</comment>
<feature type="domain" description="RING-type" evidence="13">
    <location>
        <begin position="133"/>
        <end position="179"/>
    </location>
</feature>
<evidence type="ECO:0000256" key="10">
    <source>
        <dbReference type="ARBA" id="ARBA00022786"/>
    </source>
</evidence>
<dbReference type="PROSITE" id="PS51873">
    <property type="entry name" value="TRIAD"/>
    <property type="match status" value="1"/>
</dbReference>
<evidence type="ECO:0000256" key="12">
    <source>
        <dbReference type="PROSITE-ProRule" id="PRU00175"/>
    </source>
</evidence>
<dbReference type="AlphaFoldDB" id="A0AA42AX06"/>
<dbReference type="Gene3D" id="1.20.120.1750">
    <property type="match status" value="1"/>
</dbReference>
<keyword evidence="10" id="KW-0833">Ubl conjugation pathway</keyword>
<keyword evidence="17" id="KW-1185">Reference proteome</keyword>
<sequence>MYTKTSSLKLKWVPPIVLTCLLPKAYPSHLSPIFTIFVQWLDATNISSLCKELDTIWMGQIGQEVVYSWVDFLQRSSLSYLDIDKRISFPASQKADDAQDRRAISKSEVGISSILSYNETICNEKFYESLHKCGICLSEYAGTKFVRLPCLHLFCHNCMEMYSQMRAKEREPVLCPERKCKEPVPHAVVKSMLGVEKFEQLESQLLQKMLYSMSNSVYCPRCEQICSEEDHFALCPNCYLAFCVLCRDKYHPGTPCLTLEEKIKQAEESLKILKNSNLLLPVQKKHLPPLMSNQQHKELEIMRSEEEIMRTTKRCPACHISISRTEGCNHIHCLRCGQDFCYNCGMAYEKGKFRCNECSLRHKR</sequence>
<dbReference type="Pfam" id="PF05773">
    <property type="entry name" value="RWD"/>
    <property type="match status" value="1"/>
</dbReference>